<protein>
    <submittedName>
        <fullName evidence="1">Asp-tRNA(Asn)/Glu-tRNA(Gln) amidotransferase A subunit family amidase</fullName>
    </submittedName>
</protein>
<dbReference type="Gene3D" id="3.90.1300.10">
    <property type="entry name" value="Amidase signature (AS) domain"/>
    <property type="match status" value="1"/>
</dbReference>
<keyword evidence="1" id="KW-0808">Transferase</keyword>
<dbReference type="RefSeq" id="WP_184779601.1">
    <property type="nucleotide sequence ID" value="NZ_JACHMG010000001.1"/>
</dbReference>
<proteinExistence type="predicted"/>
<evidence type="ECO:0000313" key="1">
    <source>
        <dbReference type="EMBL" id="MBB4684486.1"/>
    </source>
</evidence>
<name>A0A840IQ21_9PSEU</name>
<dbReference type="Proteomes" id="UP000581769">
    <property type="component" value="Unassembled WGS sequence"/>
</dbReference>
<reference evidence="1 2" key="1">
    <citation type="submission" date="2020-08" db="EMBL/GenBank/DDBJ databases">
        <title>Sequencing the genomes of 1000 actinobacteria strains.</title>
        <authorList>
            <person name="Klenk H.-P."/>
        </authorList>
    </citation>
    <scope>NUCLEOTIDE SEQUENCE [LARGE SCALE GENOMIC DNA]</scope>
    <source>
        <strain evidence="1 2">DSM 45859</strain>
    </source>
</reference>
<dbReference type="GO" id="GO:0016740">
    <property type="term" value="F:transferase activity"/>
    <property type="evidence" value="ECO:0007669"/>
    <property type="project" value="UniProtKB-KW"/>
</dbReference>
<dbReference type="InterPro" id="IPR036928">
    <property type="entry name" value="AS_sf"/>
</dbReference>
<keyword evidence="2" id="KW-1185">Reference proteome</keyword>
<dbReference type="AlphaFoldDB" id="A0A840IQ21"/>
<gene>
    <name evidence="1" type="ORF">BJY18_001971</name>
</gene>
<dbReference type="EMBL" id="JACHMG010000001">
    <property type="protein sequence ID" value="MBB4684486.1"/>
    <property type="molecule type" value="Genomic_DNA"/>
</dbReference>
<sequence>MTKAATVFERDLGCPVEQAHPGWVDPFDTFWTVVMADTDLAGMRALLESYEMWQFMAEYDLLITPTLAVPPFTADGMPVGPQIAGRHLADAEVLRASAAFEAAAPWAASWPPLS</sequence>
<accession>A0A840IQ21</accession>
<dbReference type="SUPFAM" id="SSF75304">
    <property type="entry name" value="Amidase signature (AS) enzymes"/>
    <property type="match status" value="1"/>
</dbReference>
<comment type="caution">
    <text evidence="1">The sequence shown here is derived from an EMBL/GenBank/DDBJ whole genome shotgun (WGS) entry which is preliminary data.</text>
</comment>
<evidence type="ECO:0000313" key="2">
    <source>
        <dbReference type="Proteomes" id="UP000581769"/>
    </source>
</evidence>
<organism evidence="1 2">
    <name type="scientific">Amycolatopsis jiangsuensis</name>
    <dbReference type="NCBI Taxonomy" id="1181879"/>
    <lineage>
        <taxon>Bacteria</taxon>
        <taxon>Bacillati</taxon>
        <taxon>Actinomycetota</taxon>
        <taxon>Actinomycetes</taxon>
        <taxon>Pseudonocardiales</taxon>
        <taxon>Pseudonocardiaceae</taxon>
        <taxon>Amycolatopsis</taxon>
    </lineage>
</organism>